<dbReference type="Proteomes" id="UP001519887">
    <property type="component" value="Unassembled WGS sequence"/>
</dbReference>
<dbReference type="PANTHER" id="PTHR34822">
    <property type="entry name" value="GRPB DOMAIN PROTEIN (AFU_ORTHOLOGUE AFUA_1G01530)"/>
    <property type="match status" value="1"/>
</dbReference>
<sequence>MAEEVIIADYQSEWAEQFEYEKARLQSALHDKTIVIEHIGSTSVQGLPAKPILDIAVGVSKLAEADDFIGPLCAIGYEYVPKADFPNRRFFRKGEWRKGTHHLHVYELQSEEWSNNIRFRNYLRSNPEKAQEYARLKKQLASLYAEDRATYTLLKAPFINSVIGLAKNEGHDLSPKL</sequence>
<gene>
    <name evidence="1" type="ORF">K0U00_27300</name>
</gene>
<reference evidence="1 2" key="1">
    <citation type="submission" date="2021-07" db="EMBL/GenBank/DDBJ databases">
        <title>Paenibacillus radiodurans sp. nov., isolated from the southeastern edge of Tengger Desert.</title>
        <authorList>
            <person name="Zhang G."/>
        </authorList>
    </citation>
    <scope>NUCLEOTIDE SEQUENCE [LARGE SCALE GENOMIC DNA]</scope>
    <source>
        <strain evidence="1 2">CCM 7311</strain>
    </source>
</reference>
<dbReference type="PANTHER" id="PTHR34822:SF1">
    <property type="entry name" value="GRPB FAMILY PROTEIN"/>
    <property type="match status" value="1"/>
</dbReference>
<evidence type="ECO:0000313" key="1">
    <source>
        <dbReference type="EMBL" id="MBW7457753.1"/>
    </source>
</evidence>
<dbReference type="SUPFAM" id="SSF81301">
    <property type="entry name" value="Nucleotidyltransferase"/>
    <property type="match status" value="1"/>
</dbReference>
<comment type="caution">
    <text evidence="1">The sequence shown here is derived from an EMBL/GenBank/DDBJ whole genome shotgun (WGS) entry which is preliminary data.</text>
</comment>
<keyword evidence="2" id="KW-1185">Reference proteome</keyword>
<dbReference type="Gene3D" id="3.30.460.10">
    <property type="entry name" value="Beta Polymerase, domain 2"/>
    <property type="match status" value="1"/>
</dbReference>
<dbReference type="EMBL" id="JAHZIK010000952">
    <property type="protein sequence ID" value="MBW7457753.1"/>
    <property type="molecule type" value="Genomic_DNA"/>
</dbReference>
<dbReference type="Pfam" id="PF04229">
    <property type="entry name" value="GrpB"/>
    <property type="match status" value="1"/>
</dbReference>
<dbReference type="RefSeq" id="WP_210038716.1">
    <property type="nucleotide sequence ID" value="NZ_JBHLVU010000011.1"/>
</dbReference>
<name>A0ABS7CA47_9BACL</name>
<dbReference type="InterPro" id="IPR043519">
    <property type="entry name" value="NT_sf"/>
</dbReference>
<organism evidence="1 2">
    <name type="scientific">Paenibacillus sepulcri</name>
    <dbReference type="NCBI Taxonomy" id="359917"/>
    <lineage>
        <taxon>Bacteria</taxon>
        <taxon>Bacillati</taxon>
        <taxon>Bacillota</taxon>
        <taxon>Bacilli</taxon>
        <taxon>Bacillales</taxon>
        <taxon>Paenibacillaceae</taxon>
        <taxon>Paenibacillus</taxon>
    </lineage>
</organism>
<protein>
    <submittedName>
        <fullName evidence="1">GrpB family protein</fullName>
    </submittedName>
</protein>
<dbReference type="InterPro" id="IPR007344">
    <property type="entry name" value="GrpB/CoaE"/>
</dbReference>
<evidence type="ECO:0000313" key="2">
    <source>
        <dbReference type="Proteomes" id="UP001519887"/>
    </source>
</evidence>
<proteinExistence type="predicted"/>
<accession>A0ABS7CA47</accession>